<reference evidence="1 2" key="1">
    <citation type="submission" date="2020-03" db="EMBL/GenBank/DDBJ databases">
        <title>Whole genome shotgun sequence of Phytohabitans rumicis NBRC 108638.</title>
        <authorList>
            <person name="Komaki H."/>
            <person name="Tamura T."/>
        </authorList>
    </citation>
    <scope>NUCLEOTIDE SEQUENCE [LARGE SCALE GENOMIC DNA]</scope>
    <source>
        <strain evidence="1 2">NBRC 108638</strain>
    </source>
</reference>
<dbReference type="Proteomes" id="UP000482960">
    <property type="component" value="Unassembled WGS sequence"/>
</dbReference>
<evidence type="ECO:0000313" key="2">
    <source>
        <dbReference type="Proteomes" id="UP000482960"/>
    </source>
</evidence>
<gene>
    <name evidence="1" type="ORF">Prum_070160</name>
</gene>
<evidence type="ECO:0000313" key="1">
    <source>
        <dbReference type="EMBL" id="GFJ93374.1"/>
    </source>
</evidence>
<proteinExistence type="predicted"/>
<dbReference type="EMBL" id="BLPG01000001">
    <property type="protein sequence ID" value="GFJ93374.1"/>
    <property type="molecule type" value="Genomic_DNA"/>
</dbReference>
<keyword evidence="2" id="KW-1185">Reference proteome</keyword>
<dbReference type="RefSeq" id="WP_173080018.1">
    <property type="nucleotide sequence ID" value="NZ_BLPG01000001.1"/>
</dbReference>
<protein>
    <submittedName>
        <fullName evidence="1">Uncharacterized protein</fullName>
    </submittedName>
</protein>
<accession>A0A6V8LAK1</accession>
<organism evidence="1 2">
    <name type="scientific">Phytohabitans rumicis</name>
    <dbReference type="NCBI Taxonomy" id="1076125"/>
    <lineage>
        <taxon>Bacteria</taxon>
        <taxon>Bacillati</taxon>
        <taxon>Actinomycetota</taxon>
        <taxon>Actinomycetes</taxon>
        <taxon>Micromonosporales</taxon>
        <taxon>Micromonosporaceae</taxon>
    </lineage>
</organism>
<reference evidence="1 2" key="2">
    <citation type="submission" date="2020-03" db="EMBL/GenBank/DDBJ databases">
        <authorList>
            <person name="Ichikawa N."/>
            <person name="Kimura A."/>
            <person name="Kitahashi Y."/>
            <person name="Uohara A."/>
        </authorList>
    </citation>
    <scope>NUCLEOTIDE SEQUENCE [LARGE SCALE GENOMIC DNA]</scope>
    <source>
        <strain evidence="1 2">NBRC 108638</strain>
    </source>
</reference>
<sequence>MTPHLGCPAYGGSSTDVWARRGTLAKPNSSNPTAGIAQTRSLTGAHRKLAQTVTAHHPTA</sequence>
<comment type="caution">
    <text evidence="1">The sequence shown here is derived from an EMBL/GenBank/DDBJ whole genome shotgun (WGS) entry which is preliminary data.</text>
</comment>
<dbReference type="AlphaFoldDB" id="A0A6V8LAK1"/>
<name>A0A6V8LAK1_9ACTN</name>